<keyword evidence="2" id="KW-0804">Transcription</keyword>
<dbReference type="Gene3D" id="1.25.70.10">
    <property type="entry name" value="Transcription termination factor 3, mitochondrial"/>
    <property type="match status" value="1"/>
</dbReference>
<dbReference type="EnsemblPlants" id="Kaladp0071s0097.1.v1.1">
    <property type="protein sequence ID" value="Kaladp0071s0097.1.v1.1.CDS.1"/>
    <property type="gene ID" value="Kaladp0071s0097.v1.1"/>
</dbReference>
<dbReference type="OMA" id="RFQLHYP"/>
<proteinExistence type="inferred from homology"/>
<reference evidence="5" key="1">
    <citation type="submission" date="2021-01" db="UniProtKB">
        <authorList>
            <consortium name="EnsemblPlants"/>
        </authorList>
    </citation>
    <scope>IDENTIFICATION</scope>
</reference>
<organism evidence="5 6">
    <name type="scientific">Kalanchoe fedtschenkoi</name>
    <name type="common">Lavender scallops</name>
    <name type="synonym">South American air plant</name>
    <dbReference type="NCBI Taxonomy" id="63787"/>
    <lineage>
        <taxon>Eukaryota</taxon>
        <taxon>Viridiplantae</taxon>
        <taxon>Streptophyta</taxon>
        <taxon>Embryophyta</taxon>
        <taxon>Tracheophyta</taxon>
        <taxon>Spermatophyta</taxon>
        <taxon>Magnoliopsida</taxon>
        <taxon>eudicotyledons</taxon>
        <taxon>Gunneridae</taxon>
        <taxon>Pentapetalae</taxon>
        <taxon>Saxifragales</taxon>
        <taxon>Crassulaceae</taxon>
        <taxon>Kalanchoe</taxon>
    </lineage>
</organism>
<name>A0A7N0UJS6_KALFE</name>
<dbReference type="InterPro" id="IPR003690">
    <property type="entry name" value="MTERF"/>
</dbReference>
<evidence type="ECO:0000256" key="4">
    <source>
        <dbReference type="SAM" id="MobiDB-lite"/>
    </source>
</evidence>
<feature type="compositionally biased region" description="Polar residues" evidence="4">
    <location>
        <begin position="12"/>
        <end position="24"/>
    </location>
</feature>
<dbReference type="PANTHER" id="PTHR13068">
    <property type="entry name" value="CGI-12 PROTEIN-RELATED"/>
    <property type="match status" value="1"/>
</dbReference>
<dbReference type="GO" id="GO:0009507">
    <property type="term" value="C:chloroplast"/>
    <property type="evidence" value="ECO:0007669"/>
    <property type="project" value="EnsemblPlants"/>
</dbReference>
<dbReference type="GO" id="GO:0071452">
    <property type="term" value="P:cellular response to singlet oxygen"/>
    <property type="evidence" value="ECO:0007669"/>
    <property type="project" value="EnsemblPlants"/>
</dbReference>
<keyword evidence="2" id="KW-0805">Transcription regulation</keyword>
<evidence type="ECO:0000256" key="3">
    <source>
        <dbReference type="ARBA" id="ARBA00022946"/>
    </source>
</evidence>
<dbReference type="GO" id="GO:0006353">
    <property type="term" value="P:DNA-templated transcription termination"/>
    <property type="evidence" value="ECO:0007669"/>
    <property type="project" value="UniProtKB-KW"/>
</dbReference>
<dbReference type="Pfam" id="PF02536">
    <property type="entry name" value="mTERF"/>
    <property type="match status" value="1"/>
</dbReference>
<feature type="region of interest" description="Disordered" evidence="4">
    <location>
        <begin position="1"/>
        <end position="25"/>
    </location>
</feature>
<dbReference type="SMART" id="SM00733">
    <property type="entry name" value="Mterf"/>
    <property type="match status" value="5"/>
</dbReference>
<evidence type="ECO:0000313" key="6">
    <source>
        <dbReference type="Proteomes" id="UP000594263"/>
    </source>
</evidence>
<comment type="similarity">
    <text evidence="1">Belongs to the mTERF family.</text>
</comment>
<dbReference type="GO" id="GO:0003676">
    <property type="term" value="F:nucleic acid binding"/>
    <property type="evidence" value="ECO:0007669"/>
    <property type="project" value="InterPro"/>
</dbReference>
<sequence>MTTAAFAHTLSPPLTNSANPTSTFRPKHQSFTKFVNLKRSATTLSHLQKPPVSAPDSGVLFREKLVYLESHLNVNSTKALQLNPDIRASPLSALKSVERCLLSMGIERQAFGRIFDMYPQLLTCDPYVDLYPVFDFLLNDVGLAYEDVRTAVVRCPRLLVCDADEQLRPTLAFLQRLGFVGANAITCQTTVLLVSSVEHTLLPKLEYLEGLGFRSEEVVRMVLRSPGLLTFSIEKNFKPKVAYFLEEMGGELAELKCFPQYFSFSLEGKIKPRHQVLMRHGLEMGLPEMLKPSDGEFNARVLELRLGLHSRYTF</sequence>
<evidence type="ECO:0000256" key="2">
    <source>
        <dbReference type="ARBA" id="ARBA00022472"/>
    </source>
</evidence>
<dbReference type="InterPro" id="IPR038538">
    <property type="entry name" value="MTERF_sf"/>
</dbReference>
<protein>
    <submittedName>
        <fullName evidence="5">Uncharacterized protein</fullName>
    </submittedName>
</protein>
<keyword evidence="6" id="KW-1185">Reference proteome</keyword>
<keyword evidence="3" id="KW-0809">Transit peptide</keyword>
<dbReference type="Gramene" id="Kaladp0071s0097.1.v1.1">
    <property type="protein sequence ID" value="Kaladp0071s0097.1.v1.1.CDS.1"/>
    <property type="gene ID" value="Kaladp0071s0097.v1.1"/>
</dbReference>
<dbReference type="Proteomes" id="UP000594263">
    <property type="component" value="Unplaced"/>
</dbReference>
<dbReference type="AlphaFoldDB" id="A0A7N0UJS6"/>
<accession>A0A7N0UJS6</accession>
<dbReference type="PANTHER" id="PTHR13068:SF36">
    <property type="entry name" value="TRANSCRIPTION TERMINATION FACTOR MTEF1, CHLOROPLASTIC"/>
    <property type="match status" value="1"/>
</dbReference>
<evidence type="ECO:0000256" key="1">
    <source>
        <dbReference type="ARBA" id="ARBA00007692"/>
    </source>
</evidence>
<keyword evidence="2" id="KW-0806">Transcription termination</keyword>
<evidence type="ECO:0000313" key="5">
    <source>
        <dbReference type="EnsemblPlants" id="Kaladp0071s0097.1.v1.1.CDS.1"/>
    </source>
</evidence>
<dbReference type="GO" id="GO:0009658">
    <property type="term" value="P:chloroplast organization"/>
    <property type="evidence" value="ECO:0007669"/>
    <property type="project" value="EnsemblPlants"/>
</dbReference>
<dbReference type="GO" id="GO:0009793">
    <property type="term" value="P:embryo development ending in seed dormancy"/>
    <property type="evidence" value="ECO:0007669"/>
    <property type="project" value="EnsemblPlants"/>
</dbReference>